<feature type="domain" description="MobA-like NTP transferase" evidence="1">
    <location>
        <begin position="9"/>
        <end position="175"/>
    </location>
</feature>
<dbReference type="PANTHER" id="PTHR43777:SF1">
    <property type="entry name" value="MOLYBDENUM COFACTOR CYTIDYLYLTRANSFERASE"/>
    <property type="match status" value="1"/>
</dbReference>
<evidence type="ECO:0000259" key="1">
    <source>
        <dbReference type="Pfam" id="PF12804"/>
    </source>
</evidence>
<dbReference type="SUPFAM" id="SSF53448">
    <property type="entry name" value="Nucleotide-diphospho-sugar transferases"/>
    <property type="match status" value="1"/>
</dbReference>
<name>A0A1G8QDE1_ANEMI</name>
<reference evidence="2 3" key="1">
    <citation type="submission" date="2016-10" db="EMBL/GenBank/DDBJ databases">
        <authorList>
            <person name="de Groot N.N."/>
        </authorList>
    </citation>
    <scope>NUCLEOTIDE SEQUENCE [LARGE SCALE GENOMIC DNA]</scope>
    <source>
        <strain evidence="2 3">DSM 2895</strain>
    </source>
</reference>
<proteinExistence type="predicted"/>
<dbReference type="InterPro" id="IPR025877">
    <property type="entry name" value="MobA-like_NTP_Trfase"/>
</dbReference>
<dbReference type="Pfam" id="PF12804">
    <property type="entry name" value="NTP_transf_3"/>
    <property type="match status" value="1"/>
</dbReference>
<dbReference type="GO" id="GO:0016779">
    <property type="term" value="F:nucleotidyltransferase activity"/>
    <property type="evidence" value="ECO:0007669"/>
    <property type="project" value="UniProtKB-KW"/>
</dbReference>
<keyword evidence="2" id="KW-0548">Nucleotidyltransferase</keyword>
<dbReference type="Gene3D" id="3.90.550.10">
    <property type="entry name" value="Spore Coat Polysaccharide Biosynthesis Protein SpsA, Chain A"/>
    <property type="match status" value="1"/>
</dbReference>
<organism evidence="2 3">
    <name type="scientific">Aneurinibacillus migulanus</name>
    <name type="common">Bacillus migulanus</name>
    <dbReference type="NCBI Taxonomy" id="47500"/>
    <lineage>
        <taxon>Bacteria</taxon>
        <taxon>Bacillati</taxon>
        <taxon>Bacillota</taxon>
        <taxon>Bacilli</taxon>
        <taxon>Bacillales</taxon>
        <taxon>Paenibacillaceae</taxon>
        <taxon>Aneurinibacillus group</taxon>
        <taxon>Aneurinibacillus</taxon>
    </lineage>
</organism>
<dbReference type="CDD" id="cd04182">
    <property type="entry name" value="GT_2_like_f"/>
    <property type="match status" value="1"/>
</dbReference>
<evidence type="ECO:0000313" key="3">
    <source>
        <dbReference type="Proteomes" id="UP000182836"/>
    </source>
</evidence>
<dbReference type="InterPro" id="IPR029044">
    <property type="entry name" value="Nucleotide-diphossugar_trans"/>
</dbReference>
<accession>A0A1G8QDE1</accession>
<dbReference type="EMBL" id="FNED01000010">
    <property type="protein sequence ID" value="SDJ02455.1"/>
    <property type="molecule type" value="Genomic_DNA"/>
</dbReference>
<dbReference type="AlphaFoldDB" id="A0A1G8QDE1"/>
<sequence length="207" mass="22932">MSMQPNIAALILAAGASSRMGKPKQLLELDGKYMLERVIRLALSAEFTEVVAVVGCQSERIRQLIRIEDTRFRWEVNLDALMGQSTSLQAGFRALGEAVEGVMVLLGDQPFISEKTVRRVFEEGSSILNEVQGSFVIQPSFQGKIGHPVFFVRPPYADIFYLQGDQGAKGILEKLNGRILVPVADEGIVIDLDTPQDVKQYSFKSEK</sequence>
<gene>
    <name evidence="2" type="ORF">SAMN04487909_110162</name>
</gene>
<evidence type="ECO:0000313" key="2">
    <source>
        <dbReference type="EMBL" id="SDJ02455.1"/>
    </source>
</evidence>
<dbReference type="PANTHER" id="PTHR43777">
    <property type="entry name" value="MOLYBDENUM COFACTOR CYTIDYLYLTRANSFERASE"/>
    <property type="match status" value="1"/>
</dbReference>
<protein>
    <submittedName>
        <fullName evidence="2">Molybdenum cofactor cytidylyltransferase</fullName>
    </submittedName>
</protein>
<dbReference type="Proteomes" id="UP000182836">
    <property type="component" value="Unassembled WGS sequence"/>
</dbReference>
<keyword evidence="2" id="KW-0808">Transferase</keyword>